<dbReference type="InterPro" id="IPR016181">
    <property type="entry name" value="Acyl_CoA_acyltransferase"/>
</dbReference>
<reference evidence="4 5" key="1">
    <citation type="submission" date="2019-07" db="EMBL/GenBank/DDBJ databases">
        <title>Whole genome shotgun sequence of Microvirga aerophila NBRC 106136.</title>
        <authorList>
            <person name="Hosoyama A."/>
            <person name="Uohara A."/>
            <person name="Ohji S."/>
            <person name="Ichikawa N."/>
        </authorList>
    </citation>
    <scope>NUCLEOTIDE SEQUENCE [LARGE SCALE GENOMIC DNA]</scope>
    <source>
        <strain evidence="4 5">NBRC 106136</strain>
    </source>
</reference>
<dbReference type="Gene3D" id="3.40.630.30">
    <property type="match status" value="1"/>
</dbReference>
<dbReference type="PROSITE" id="PS51186">
    <property type="entry name" value="GNAT"/>
    <property type="match status" value="1"/>
</dbReference>
<evidence type="ECO:0000259" key="3">
    <source>
        <dbReference type="PROSITE" id="PS51186"/>
    </source>
</evidence>
<gene>
    <name evidence="4" type="ORF">MAE02_46610</name>
</gene>
<dbReference type="SUPFAM" id="SSF55729">
    <property type="entry name" value="Acyl-CoA N-acyltransferases (Nat)"/>
    <property type="match status" value="1"/>
</dbReference>
<dbReference type="AlphaFoldDB" id="A0A512BYD7"/>
<keyword evidence="2" id="KW-0012">Acyltransferase</keyword>
<evidence type="ECO:0000256" key="1">
    <source>
        <dbReference type="ARBA" id="ARBA00022679"/>
    </source>
</evidence>
<dbReference type="Proteomes" id="UP000321085">
    <property type="component" value="Unassembled WGS sequence"/>
</dbReference>
<keyword evidence="1 4" id="KW-0808">Transferase</keyword>
<dbReference type="RefSeq" id="WP_162815707.1">
    <property type="nucleotide sequence ID" value="NZ_BJYU01000083.1"/>
</dbReference>
<sequence>MANTVRLAHPGDESLLDAFLAQHADSSLHLRSFLTRGGLVDEGKPLQGTYAIALSDGHIVGVAMHSWHNVVFLQAPGSSAELARVAIEATGRPLLKILGSLSQVETAHAGLGLEEQAIQRQSRVGMFVLNLSDLIAPGPLGSSSTSCRRAKSEDLALLREWRFSYELESTGLPDTDTTRSLAAQMIEGHVARKEAFLLEVGDIPVSLCTHPVSLCTHMVRVSDIVQIGGVWTPPEWRGRGYARRVVAGALQIAEQEGVTRAVLFTESPAARRCYEALGFQRVGDYSTITYATDTTG</sequence>
<comment type="caution">
    <text evidence="4">The sequence shown here is derived from an EMBL/GenBank/DDBJ whole genome shotgun (WGS) entry which is preliminary data.</text>
</comment>
<evidence type="ECO:0000256" key="2">
    <source>
        <dbReference type="ARBA" id="ARBA00023315"/>
    </source>
</evidence>
<dbReference type="InterPro" id="IPR000182">
    <property type="entry name" value="GNAT_dom"/>
</dbReference>
<protein>
    <submittedName>
        <fullName evidence="4">N-acetyltransferase</fullName>
    </submittedName>
</protein>
<evidence type="ECO:0000313" key="5">
    <source>
        <dbReference type="Proteomes" id="UP000321085"/>
    </source>
</evidence>
<accession>A0A512BYD7</accession>
<organism evidence="4 5">
    <name type="scientific">Microvirga aerophila</name>
    <dbReference type="NCBI Taxonomy" id="670291"/>
    <lineage>
        <taxon>Bacteria</taxon>
        <taxon>Pseudomonadati</taxon>
        <taxon>Pseudomonadota</taxon>
        <taxon>Alphaproteobacteria</taxon>
        <taxon>Hyphomicrobiales</taxon>
        <taxon>Methylobacteriaceae</taxon>
        <taxon>Microvirga</taxon>
    </lineage>
</organism>
<name>A0A512BYD7_9HYPH</name>
<dbReference type="EMBL" id="BJYU01000083">
    <property type="protein sequence ID" value="GEO16965.1"/>
    <property type="molecule type" value="Genomic_DNA"/>
</dbReference>
<keyword evidence="5" id="KW-1185">Reference proteome</keyword>
<evidence type="ECO:0000313" key="4">
    <source>
        <dbReference type="EMBL" id="GEO16965.1"/>
    </source>
</evidence>
<dbReference type="GO" id="GO:0016747">
    <property type="term" value="F:acyltransferase activity, transferring groups other than amino-acyl groups"/>
    <property type="evidence" value="ECO:0007669"/>
    <property type="project" value="InterPro"/>
</dbReference>
<dbReference type="InterPro" id="IPR050832">
    <property type="entry name" value="Bact_Acetyltransf"/>
</dbReference>
<dbReference type="CDD" id="cd04301">
    <property type="entry name" value="NAT_SF"/>
    <property type="match status" value="1"/>
</dbReference>
<dbReference type="Pfam" id="PF00583">
    <property type="entry name" value="Acetyltransf_1"/>
    <property type="match status" value="1"/>
</dbReference>
<dbReference type="PANTHER" id="PTHR43877">
    <property type="entry name" value="AMINOALKYLPHOSPHONATE N-ACETYLTRANSFERASE-RELATED-RELATED"/>
    <property type="match status" value="1"/>
</dbReference>
<proteinExistence type="predicted"/>
<feature type="domain" description="N-acetyltransferase" evidence="3">
    <location>
        <begin position="145"/>
        <end position="296"/>
    </location>
</feature>